<reference evidence="1 2" key="1">
    <citation type="submission" date="2020-04" db="EMBL/GenBank/DDBJ databases">
        <title>Perkinsus olseni comparative genomics.</title>
        <authorList>
            <person name="Bogema D.R."/>
        </authorList>
    </citation>
    <scope>NUCLEOTIDE SEQUENCE [LARGE SCALE GENOMIC DNA]</scope>
    <source>
        <strain evidence="1 2">ATCC PRA-207</strain>
    </source>
</reference>
<evidence type="ECO:0000313" key="2">
    <source>
        <dbReference type="Proteomes" id="UP000553632"/>
    </source>
</evidence>
<accession>A0A7J6UP34</accession>
<organism evidence="1 2">
    <name type="scientific">Perkinsus olseni</name>
    <name type="common">Perkinsus atlanticus</name>
    <dbReference type="NCBI Taxonomy" id="32597"/>
    <lineage>
        <taxon>Eukaryota</taxon>
        <taxon>Sar</taxon>
        <taxon>Alveolata</taxon>
        <taxon>Perkinsozoa</taxon>
        <taxon>Perkinsea</taxon>
        <taxon>Perkinsida</taxon>
        <taxon>Perkinsidae</taxon>
        <taxon>Perkinsus</taxon>
    </lineage>
</organism>
<dbReference type="EMBL" id="JABANO010000997">
    <property type="protein sequence ID" value="KAF4758768.1"/>
    <property type="molecule type" value="Genomic_DNA"/>
</dbReference>
<comment type="caution">
    <text evidence="1">The sequence shown here is derived from an EMBL/GenBank/DDBJ whole genome shotgun (WGS) entry which is preliminary data.</text>
</comment>
<keyword evidence="2" id="KW-1185">Reference proteome</keyword>
<dbReference type="AlphaFoldDB" id="A0A7J6UP34"/>
<evidence type="ECO:0000313" key="1">
    <source>
        <dbReference type="EMBL" id="KAF4758768.1"/>
    </source>
</evidence>
<sequence>DGITGEYYTDVVHNGKCFANIWERDQTGEYMDAPEAINELNTSMEIGMSSFERYKGFGDKTKSRGSKKKADLYTMDMIPHNTWWATDDPVSKCRVLRVGEKGETSEYIADVVGDRNCFDNVSFVRDSTLFETGDPSEDI</sequence>
<protein>
    <submittedName>
        <fullName evidence="1">Uncharacterized protein</fullName>
    </submittedName>
</protein>
<dbReference type="Proteomes" id="UP000553632">
    <property type="component" value="Unassembled WGS sequence"/>
</dbReference>
<gene>
    <name evidence="1" type="ORF">FOZ63_012067</name>
</gene>
<proteinExistence type="predicted"/>
<name>A0A7J6UP34_PEROL</name>
<feature type="non-terminal residue" evidence="1">
    <location>
        <position position="139"/>
    </location>
</feature>
<feature type="non-terminal residue" evidence="1">
    <location>
        <position position="1"/>
    </location>
</feature>